<dbReference type="InterPro" id="IPR003593">
    <property type="entry name" value="AAA+_ATPase"/>
</dbReference>
<evidence type="ECO:0000256" key="1">
    <source>
        <dbReference type="ARBA" id="ARBA00004651"/>
    </source>
</evidence>
<dbReference type="InterPro" id="IPR017871">
    <property type="entry name" value="ABC_transporter-like_CS"/>
</dbReference>
<dbReference type="SUPFAM" id="SSF90123">
    <property type="entry name" value="ABC transporter transmembrane region"/>
    <property type="match status" value="1"/>
</dbReference>
<comment type="caution">
    <text evidence="13">The sequence shown here is derived from an EMBL/GenBank/DDBJ whole genome shotgun (WGS) entry which is preliminary data.</text>
</comment>
<dbReference type="RefSeq" id="WP_104030853.1">
    <property type="nucleotide sequence ID" value="NZ_JANSGW010000012.1"/>
</dbReference>
<feature type="domain" description="ABC transporter" evidence="10">
    <location>
        <begin position="336"/>
        <end position="571"/>
    </location>
</feature>
<dbReference type="Pfam" id="PF00664">
    <property type="entry name" value="ABC_membrane"/>
    <property type="match status" value="1"/>
</dbReference>
<name>A0AAP8U6J4_BRELA</name>
<proteinExistence type="predicted"/>
<dbReference type="Gene3D" id="1.20.1560.10">
    <property type="entry name" value="ABC transporter type 1, transmembrane domain"/>
    <property type="match status" value="1"/>
</dbReference>
<protein>
    <submittedName>
        <fullName evidence="12">ABC transporter transmembrane domain-containing protein</fullName>
    </submittedName>
    <submittedName>
        <fullName evidence="13">Multidrug ABC transporter permease/ATP-binding protein</fullName>
    </submittedName>
</protein>
<feature type="transmembrane region" description="Helical" evidence="9">
    <location>
        <begin position="56"/>
        <end position="77"/>
    </location>
</feature>
<evidence type="ECO:0000256" key="4">
    <source>
        <dbReference type="ARBA" id="ARBA00022692"/>
    </source>
</evidence>
<keyword evidence="4 9" id="KW-0812">Transmembrane</keyword>
<comment type="subcellular location">
    <subcellularLocation>
        <location evidence="1">Cell membrane</location>
        <topology evidence="1">Multi-pass membrane protein</topology>
    </subcellularLocation>
</comment>
<dbReference type="SMART" id="SM00382">
    <property type="entry name" value="AAA"/>
    <property type="match status" value="1"/>
</dbReference>
<reference evidence="12" key="2">
    <citation type="submission" date="2022-09" db="EMBL/GenBank/DDBJ databases">
        <title>Genome analysis and characterization of larvicidal activity of Brevibacillus strains.</title>
        <authorList>
            <person name="Patrusheva E.V."/>
            <person name="Izotova A.O."/>
            <person name="Toshchakov S.V."/>
            <person name="Sineoky S.P."/>
        </authorList>
    </citation>
    <scope>NUCLEOTIDE SEQUENCE</scope>
    <source>
        <strain evidence="12">VKPM_B-13247</strain>
    </source>
</reference>
<dbReference type="PROSITE" id="PS00211">
    <property type="entry name" value="ABC_TRANSPORTER_1"/>
    <property type="match status" value="1"/>
</dbReference>
<reference evidence="13 14" key="1">
    <citation type="submission" date="2018-02" db="EMBL/GenBank/DDBJ databases">
        <title>Comparative analysis of genomes of three Brevibacillus laterosporus strains producers of potent antimicrobials isolated from silage.</title>
        <authorList>
            <person name="Kojic M."/>
            <person name="Miljkovic M."/>
            <person name="Studholme D."/>
            <person name="Filipic B."/>
        </authorList>
    </citation>
    <scope>NUCLEOTIDE SEQUENCE [LARGE SCALE GENOMIC DNA]</scope>
    <source>
        <strain evidence="13 14">BGSP11</strain>
    </source>
</reference>
<feature type="transmembrane region" description="Helical" evidence="9">
    <location>
        <begin position="18"/>
        <end position="36"/>
    </location>
</feature>
<keyword evidence="8 9" id="KW-0472">Membrane</keyword>
<feature type="transmembrane region" description="Helical" evidence="9">
    <location>
        <begin position="160"/>
        <end position="178"/>
    </location>
</feature>
<dbReference type="FunFam" id="3.40.50.300:FF:000221">
    <property type="entry name" value="Multidrug ABC transporter ATP-binding protein"/>
    <property type="match status" value="1"/>
</dbReference>
<dbReference type="PANTHER" id="PTHR43394:SF1">
    <property type="entry name" value="ATP-BINDING CASSETTE SUB-FAMILY B MEMBER 10, MITOCHONDRIAL"/>
    <property type="match status" value="1"/>
</dbReference>
<gene>
    <name evidence="13" type="ORF">C4A77_04155</name>
    <name evidence="12" type="ORF">O0554_10850</name>
</gene>
<dbReference type="GO" id="GO:0005886">
    <property type="term" value="C:plasma membrane"/>
    <property type="evidence" value="ECO:0007669"/>
    <property type="project" value="UniProtKB-SubCell"/>
</dbReference>
<dbReference type="InterPro" id="IPR039421">
    <property type="entry name" value="Type_1_exporter"/>
</dbReference>
<feature type="transmembrane region" description="Helical" evidence="9">
    <location>
        <begin position="280"/>
        <end position="301"/>
    </location>
</feature>
<dbReference type="Proteomes" id="UP000239759">
    <property type="component" value="Unassembled WGS sequence"/>
</dbReference>
<dbReference type="GO" id="GO:0016887">
    <property type="term" value="F:ATP hydrolysis activity"/>
    <property type="evidence" value="ECO:0007669"/>
    <property type="project" value="InterPro"/>
</dbReference>
<evidence type="ECO:0000256" key="8">
    <source>
        <dbReference type="ARBA" id="ARBA00023136"/>
    </source>
</evidence>
<evidence type="ECO:0000256" key="2">
    <source>
        <dbReference type="ARBA" id="ARBA00022448"/>
    </source>
</evidence>
<keyword evidence="6" id="KW-0067">ATP-binding</keyword>
<dbReference type="GO" id="GO:0005524">
    <property type="term" value="F:ATP binding"/>
    <property type="evidence" value="ECO:0007669"/>
    <property type="project" value="UniProtKB-KW"/>
</dbReference>
<dbReference type="InterPro" id="IPR003439">
    <property type="entry name" value="ABC_transporter-like_ATP-bd"/>
</dbReference>
<dbReference type="SUPFAM" id="SSF52540">
    <property type="entry name" value="P-loop containing nucleoside triphosphate hydrolases"/>
    <property type="match status" value="1"/>
</dbReference>
<feature type="transmembrane region" description="Helical" evidence="9">
    <location>
        <begin position="248"/>
        <end position="268"/>
    </location>
</feature>
<keyword evidence="3" id="KW-1003">Cell membrane</keyword>
<dbReference type="AlphaFoldDB" id="A0AAP8U6J4"/>
<evidence type="ECO:0000259" key="11">
    <source>
        <dbReference type="PROSITE" id="PS50929"/>
    </source>
</evidence>
<dbReference type="EMBL" id="PRKQ01000003">
    <property type="protein sequence ID" value="PPB10829.1"/>
    <property type="molecule type" value="Genomic_DNA"/>
</dbReference>
<dbReference type="CDD" id="cd18541">
    <property type="entry name" value="ABC_6TM_TmrB_like"/>
    <property type="match status" value="1"/>
</dbReference>
<dbReference type="Proteomes" id="UP001077662">
    <property type="component" value="Unassembled WGS sequence"/>
</dbReference>
<feature type="domain" description="ABC transmembrane type-1" evidence="11">
    <location>
        <begin position="19"/>
        <end position="303"/>
    </location>
</feature>
<accession>A0AAP8U6J4</accession>
<dbReference type="PROSITE" id="PS50893">
    <property type="entry name" value="ABC_TRANSPORTER_2"/>
    <property type="match status" value="1"/>
</dbReference>
<keyword evidence="2" id="KW-0813">Transport</keyword>
<keyword evidence="7 9" id="KW-1133">Transmembrane helix</keyword>
<evidence type="ECO:0000256" key="5">
    <source>
        <dbReference type="ARBA" id="ARBA00022741"/>
    </source>
</evidence>
<evidence type="ECO:0000256" key="3">
    <source>
        <dbReference type="ARBA" id="ARBA00022475"/>
    </source>
</evidence>
<dbReference type="Pfam" id="PF00005">
    <property type="entry name" value="ABC_tran"/>
    <property type="match status" value="1"/>
</dbReference>
<feature type="transmembrane region" description="Helical" evidence="9">
    <location>
        <begin position="133"/>
        <end position="154"/>
    </location>
</feature>
<dbReference type="InterPro" id="IPR027417">
    <property type="entry name" value="P-loop_NTPase"/>
</dbReference>
<dbReference type="EMBL" id="JAPTNE010000012">
    <property type="protein sequence ID" value="MCZ0807412.1"/>
    <property type="molecule type" value="Genomic_DNA"/>
</dbReference>
<organism evidence="13 14">
    <name type="scientific">Brevibacillus laterosporus</name>
    <name type="common">Bacillus laterosporus</name>
    <dbReference type="NCBI Taxonomy" id="1465"/>
    <lineage>
        <taxon>Bacteria</taxon>
        <taxon>Bacillati</taxon>
        <taxon>Bacillota</taxon>
        <taxon>Bacilli</taxon>
        <taxon>Bacillales</taxon>
        <taxon>Paenibacillaceae</taxon>
        <taxon>Brevibacillus</taxon>
    </lineage>
</organism>
<dbReference type="InterPro" id="IPR036640">
    <property type="entry name" value="ABC1_TM_sf"/>
</dbReference>
<dbReference type="FunFam" id="1.20.1560.10:FF:000011">
    <property type="entry name" value="Multidrug ABC transporter ATP-binding protein"/>
    <property type="match status" value="1"/>
</dbReference>
<dbReference type="PANTHER" id="PTHR43394">
    <property type="entry name" value="ATP-DEPENDENT PERMEASE MDL1, MITOCHONDRIAL"/>
    <property type="match status" value="1"/>
</dbReference>
<evidence type="ECO:0000259" key="10">
    <source>
        <dbReference type="PROSITE" id="PS50893"/>
    </source>
</evidence>
<evidence type="ECO:0000256" key="7">
    <source>
        <dbReference type="ARBA" id="ARBA00022989"/>
    </source>
</evidence>
<evidence type="ECO:0000313" key="14">
    <source>
        <dbReference type="Proteomes" id="UP000239759"/>
    </source>
</evidence>
<dbReference type="InterPro" id="IPR011527">
    <property type="entry name" value="ABC1_TM_dom"/>
</dbReference>
<keyword evidence="5" id="KW-0547">Nucleotide-binding</keyword>
<dbReference type="Gene3D" id="3.40.50.300">
    <property type="entry name" value="P-loop containing nucleotide triphosphate hydrolases"/>
    <property type="match status" value="1"/>
</dbReference>
<evidence type="ECO:0000256" key="9">
    <source>
        <dbReference type="SAM" id="Phobius"/>
    </source>
</evidence>
<evidence type="ECO:0000313" key="12">
    <source>
        <dbReference type="EMBL" id="MCZ0807412.1"/>
    </source>
</evidence>
<dbReference type="PROSITE" id="PS50929">
    <property type="entry name" value="ABC_TM1F"/>
    <property type="match status" value="1"/>
</dbReference>
<evidence type="ECO:0000256" key="6">
    <source>
        <dbReference type="ARBA" id="ARBA00022840"/>
    </source>
</evidence>
<dbReference type="GO" id="GO:0015421">
    <property type="term" value="F:ABC-type oligopeptide transporter activity"/>
    <property type="evidence" value="ECO:0007669"/>
    <property type="project" value="TreeGrafter"/>
</dbReference>
<evidence type="ECO:0000313" key="13">
    <source>
        <dbReference type="EMBL" id="PPB10829.1"/>
    </source>
</evidence>
<sequence length="587" mass="65814">MSSFRQLAWFFQRHWKRYVFAISVLIIIDILLLLPPRIIGSLVDEIRNGLLTHKGLVMMVGILVGIGILLYVLRYLWRYLLFGGSLTLEKTLRNRFFQHLNQMSPSFFQRHRTGDLMAIATNDIPAIETTASIGVLTLVDSICMTLLTLGIMLFAVDWKLTLAALLPMPFLAWSTAYYGKLLHERYYLAQEAFGKMNDHVQQSISGVRVLRSFVQEEKDVEAFQDVSEDTLKKNVNVAKIDALFEPTVAIIISFSFLIALGYGSLLVISSQISLGELVAFQLYLGLLIWPMFAFGYLMNVLQRGSASLKRLYELLGEPSDVVEVADAVTHVPLGTVEMRDCSFTYPQAHRPALQHISFTLNSGETLGIVGKTGSGKSTLCRTLLHQYPVESQQIFFSGIPIEQIALNTVREKIAYVPQEHMLFSRTVKENVAFGVTEANDADVEQVLRQAEMLTDLQHLSHGLKTVIGEKGVMLSGGQKQRISIARALLTDAEVLILDDSLSAVDARTEEKIIRHLREARLGKTTIITAHRLSAVVHAHHILVLDEGLVIEEGTHSELMIKNGWYAQQYRRQQMEEQVSGAEGGMLE</sequence>